<dbReference type="CDD" id="cd05379">
    <property type="entry name" value="CAP_bacterial"/>
    <property type="match status" value="1"/>
</dbReference>
<protein>
    <submittedName>
        <fullName evidence="3">CAP domain-containing protein</fullName>
    </submittedName>
</protein>
<evidence type="ECO:0000259" key="2">
    <source>
        <dbReference type="Pfam" id="PF00188"/>
    </source>
</evidence>
<dbReference type="EMBL" id="JAKZEU010000003">
    <property type="protein sequence ID" value="MCQ0970895.1"/>
    <property type="molecule type" value="Genomic_DNA"/>
</dbReference>
<comment type="caution">
    <text evidence="3">The sequence shown here is derived from an EMBL/GenBank/DDBJ whole genome shotgun (WGS) entry which is preliminary data.</text>
</comment>
<accession>A0ABT1MRF3</accession>
<keyword evidence="1" id="KW-0732">Signal</keyword>
<dbReference type="Proteomes" id="UP001203945">
    <property type="component" value="Unassembled WGS sequence"/>
</dbReference>
<reference evidence="3 4" key="1">
    <citation type="submission" date="2022-03" db="EMBL/GenBank/DDBJ databases">
        <authorList>
            <person name="He Y."/>
        </authorList>
    </citation>
    <scope>NUCLEOTIDE SEQUENCE [LARGE SCALE GENOMIC DNA]</scope>
    <source>
        <strain evidence="3 4">TK19116</strain>
    </source>
</reference>
<dbReference type="Pfam" id="PF00188">
    <property type="entry name" value="CAP"/>
    <property type="match status" value="1"/>
</dbReference>
<dbReference type="RefSeq" id="WP_255329900.1">
    <property type="nucleotide sequence ID" value="NZ_JAKZEU010000003.1"/>
</dbReference>
<gene>
    <name evidence="3" type="ORF">MLD63_10705</name>
</gene>
<dbReference type="PANTHER" id="PTHR31157">
    <property type="entry name" value="SCP DOMAIN-CONTAINING PROTEIN"/>
    <property type="match status" value="1"/>
</dbReference>
<name>A0ABT1MRF3_9RHOB</name>
<feature type="signal peptide" evidence="1">
    <location>
        <begin position="1"/>
        <end position="20"/>
    </location>
</feature>
<dbReference type="SUPFAM" id="SSF55797">
    <property type="entry name" value="PR-1-like"/>
    <property type="match status" value="1"/>
</dbReference>
<evidence type="ECO:0000313" key="3">
    <source>
        <dbReference type="EMBL" id="MCQ0970895.1"/>
    </source>
</evidence>
<evidence type="ECO:0000256" key="1">
    <source>
        <dbReference type="SAM" id="SignalP"/>
    </source>
</evidence>
<dbReference type="PANTHER" id="PTHR31157:SF1">
    <property type="entry name" value="SCP DOMAIN-CONTAINING PROTEIN"/>
    <property type="match status" value="1"/>
</dbReference>
<dbReference type="InterPro" id="IPR035940">
    <property type="entry name" value="CAP_sf"/>
</dbReference>
<sequence>MSFKITALALVSAMALSACAVRTAPPPVAADGQAIPVAYTIDAAESQQIPVRMLGQINTLRANVGAAPLNLSPQLSAAAVAHSRDMAAQNRAWHWGSDGSSPADRAQRQGYYGGVLGENISESYENDIQTLSAWMQARDTRDVVMDPSARDLGFGWYQEPSKKIWWTLVTGG</sequence>
<feature type="chain" id="PRO_5047450620" evidence="1">
    <location>
        <begin position="21"/>
        <end position="172"/>
    </location>
</feature>
<proteinExistence type="predicted"/>
<dbReference type="Gene3D" id="3.40.33.10">
    <property type="entry name" value="CAP"/>
    <property type="match status" value="1"/>
</dbReference>
<evidence type="ECO:0000313" key="4">
    <source>
        <dbReference type="Proteomes" id="UP001203945"/>
    </source>
</evidence>
<keyword evidence="4" id="KW-1185">Reference proteome</keyword>
<dbReference type="PROSITE" id="PS51257">
    <property type="entry name" value="PROKAR_LIPOPROTEIN"/>
    <property type="match status" value="1"/>
</dbReference>
<organism evidence="3 4">
    <name type="scientific">Paracoccus albicereus</name>
    <dbReference type="NCBI Taxonomy" id="2922394"/>
    <lineage>
        <taxon>Bacteria</taxon>
        <taxon>Pseudomonadati</taxon>
        <taxon>Pseudomonadota</taxon>
        <taxon>Alphaproteobacteria</taxon>
        <taxon>Rhodobacterales</taxon>
        <taxon>Paracoccaceae</taxon>
        <taxon>Paracoccus</taxon>
    </lineage>
</organism>
<feature type="domain" description="SCP" evidence="2">
    <location>
        <begin position="55"/>
        <end position="167"/>
    </location>
</feature>
<dbReference type="InterPro" id="IPR014044">
    <property type="entry name" value="CAP_dom"/>
</dbReference>